<evidence type="ECO:0000313" key="1">
    <source>
        <dbReference type="EMBL" id="OUQ34275.1"/>
    </source>
</evidence>
<dbReference type="OrthoDB" id="1644425at2"/>
<dbReference type="AlphaFoldDB" id="A0A1Y4SWK2"/>
<organism evidence="1 2">
    <name type="scientific">Massilimicrobiota timonensis</name>
    <dbReference type="NCBI Taxonomy" id="1776392"/>
    <lineage>
        <taxon>Bacteria</taxon>
        <taxon>Bacillati</taxon>
        <taxon>Bacillota</taxon>
        <taxon>Erysipelotrichia</taxon>
        <taxon>Erysipelotrichales</taxon>
        <taxon>Erysipelotrichaceae</taxon>
        <taxon>Massilimicrobiota</taxon>
    </lineage>
</organism>
<dbReference type="EMBL" id="NFLJ01000018">
    <property type="protein sequence ID" value="OUQ34275.1"/>
    <property type="molecule type" value="Genomic_DNA"/>
</dbReference>
<gene>
    <name evidence="1" type="ORF">B5E75_07300</name>
</gene>
<protein>
    <submittedName>
        <fullName evidence="1">Uncharacterized protein</fullName>
    </submittedName>
</protein>
<name>A0A1Y4SWK2_9FIRM</name>
<sequence>MRNQNNEYISRLQLDDFQVLLKEFDIELDQSTQQSILNMIKNNQYALAHEQYHFILENYIKKLTSEFTCQKIFVLLNSYFKPLLNV</sequence>
<reference evidence="1 2" key="1">
    <citation type="journal article" date="2018" name="BMC Genomics">
        <title>Whole genome sequencing and function prediction of 133 gut anaerobes isolated from chicken caecum in pure cultures.</title>
        <authorList>
            <person name="Medvecky M."/>
            <person name="Cejkova D."/>
            <person name="Polansky O."/>
            <person name="Karasova D."/>
            <person name="Kubasova T."/>
            <person name="Cizek A."/>
            <person name="Rychlik I."/>
        </authorList>
    </citation>
    <scope>NUCLEOTIDE SEQUENCE [LARGE SCALE GENOMIC DNA]</scope>
    <source>
        <strain evidence="1 2">An13</strain>
    </source>
</reference>
<dbReference type="Proteomes" id="UP000195305">
    <property type="component" value="Unassembled WGS sequence"/>
</dbReference>
<evidence type="ECO:0000313" key="2">
    <source>
        <dbReference type="Proteomes" id="UP000195305"/>
    </source>
</evidence>
<keyword evidence="2" id="KW-1185">Reference proteome</keyword>
<proteinExistence type="predicted"/>
<comment type="caution">
    <text evidence="1">The sequence shown here is derived from an EMBL/GenBank/DDBJ whole genome shotgun (WGS) entry which is preliminary data.</text>
</comment>
<accession>A0A1Y4SWK2</accession>
<dbReference type="RefSeq" id="WP_087358096.1">
    <property type="nucleotide sequence ID" value="NZ_NFLJ01000018.1"/>
</dbReference>